<evidence type="ECO:0000256" key="5">
    <source>
        <dbReference type="ARBA" id="ARBA00023136"/>
    </source>
</evidence>
<evidence type="ECO:0000256" key="6">
    <source>
        <dbReference type="SAM" id="Phobius"/>
    </source>
</evidence>
<dbReference type="Pfam" id="PF06081">
    <property type="entry name" value="ArAE_1"/>
    <property type="match status" value="1"/>
</dbReference>
<feature type="transmembrane region" description="Helical" evidence="6">
    <location>
        <begin position="98"/>
        <end position="115"/>
    </location>
</feature>
<dbReference type="InterPro" id="IPR021062">
    <property type="entry name" value="ArAE_1_C"/>
</dbReference>
<protein>
    <submittedName>
        <fullName evidence="8">Uncharacterized membrane protein YgaE (UPF0421/DUF939 family)</fullName>
    </submittedName>
</protein>
<name>A0A2T6BS37_9BACL</name>
<evidence type="ECO:0000256" key="3">
    <source>
        <dbReference type="ARBA" id="ARBA00022692"/>
    </source>
</evidence>
<evidence type="ECO:0000256" key="4">
    <source>
        <dbReference type="ARBA" id="ARBA00022989"/>
    </source>
</evidence>
<keyword evidence="5 6" id="KW-0472">Membrane</keyword>
<dbReference type="InterPro" id="IPR052984">
    <property type="entry name" value="UPF0421"/>
</dbReference>
<dbReference type="InterPro" id="IPR010343">
    <property type="entry name" value="ArAE_1"/>
</dbReference>
<dbReference type="OrthoDB" id="357521at2"/>
<evidence type="ECO:0000259" key="7">
    <source>
        <dbReference type="Pfam" id="PF11728"/>
    </source>
</evidence>
<dbReference type="Gene3D" id="1.20.120.940">
    <property type="entry name" value="Putative aromatic acid exporter, C-terminal domain"/>
    <property type="match status" value="1"/>
</dbReference>
<keyword evidence="2" id="KW-1003">Cell membrane</keyword>
<dbReference type="AlphaFoldDB" id="A0A2T6BS37"/>
<keyword evidence="4 6" id="KW-1133">Transmembrane helix</keyword>
<keyword evidence="3 6" id="KW-0812">Transmembrane</keyword>
<gene>
    <name evidence="8" type="ORF">C8P63_11487</name>
</gene>
<sequence>MRIGSRIAKTVIAVVLSIWTAELLQLEMATFAGIVATLLIQTTRRETLMAAMKLLSASMITLVVAPLLLSLFGFHLMAVGLMLLVIIPLLARTGTERGVVLSTVVCIHLYMWGHIQWSLWWNELTLILVGMAVATAVNLIYMPHRRERMQVIRQRLAEQSAFFLEELARSLEGDHRDWDGEEILRIHSLIKEGEKLARIHEGNYVTREDLMDVDDFRRKRQQFEHLKHMLVLVSRVEAAVVQGRMIAGLLRKAAAWLRTHRLEETGPLLKELETLRGRFEEMDLPVTREEFETRAALLQILHELRELIRKEE</sequence>
<evidence type="ECO:0000256" key="1">
    <source>
        <dbReference type="ARBA" id="ARBA00004651"/>
    </source>
</evidence>
<reference evidence="8 9" key="1">
    <citation type="submission" date="2018-04" db="EMBL/GenBank/DDBJ databases">
        <title>Genomic Encyclopedia of Archaeal and Bacterial Type Strains, Phase II (KMG-II): from individual species to whole genera.</title>
        <authorList>
            <person name="Goeker M."/>
        </authorList>
    </citation>
    <scope>NUCLEOTIDE SEQUENCE [LARGE SCALE GENOMIC DNA]</scope>
    <source>
        <strain evidence="8 9">DSM 45787</strain>
    </source>
</reference>
<comment type="caution">
    <text evidence="8">The sequence shown here is derived from an EMBL/GenBank/DDBJ whole genome shotgun (WGS) entry which is preliminary data.</text>
</comment>
<proteinExistence type="predicted"/>
<dbReference type="EMBL" id="QBKR01000014">
    <property type="protein sequence ID" value="PTX58905.1"/>
    <property type="molecule type" value="Genomic_DNA"/>
</dbReference>
<dbReference type="RefSeq" id="WP_108024111.1">
    <property type="nucleotide sequence ID" value="NZ_QBKR01000014.1"/>
</dbReference>
<evidence type="ECO:0000313" key="8">
    <source>
        <dbReference type="EMBL" id="PTX58905.1"/>
    </source>
</evidence>
<accession>A0A2T6BS37</accession>
<dbReference type="GO" id="GO:0005886">
    <property type="term" value="C:plasma membrane"/>
    <property type="evidence" value="ECO:0007669"/>
    <property type="project" value="UniProtKB-SubCell"/>
</dbReference>
<evidence type="ECO:0000313" key="9">
    <source>
        <dbReference type="Proteomes" id="UP000244240"/>
    </source>
</evidence>
<dbReference type="InterPro" id="IPR038323">
    <property type="entry name" value="ArAE_1_C_sf"/>
</dbReference>
<feature type="transmembrane region" description="Helical" evidence="6">
    <location>
        <begin position="60"/>
        <end position="91"/>
    </location>
</feature>
<dbReference type="PANTHER" id="PTHR40064">
    <property type="entry name" value="MEMBRANE PROTEIN-RELATED"/>
    <property type="match status" value="1"/>
</dbReference>
<keyword evidence="9" id="KW-1185">Reference proteome</keyword>
<dbReference type="Proteomes" id="UP000244240">
    <property type="component" value="Unassembled WGS sequence"/>
</dbReference>
<feature type="domain" description="Putative aromatic acid exporter C-terminal" evidence="7">
    <location>
        <begin position="148"/>
        <end position="309"/>
    </location>
</feature>
<dbReference type="PANTHER" id="PTHR40064:SF1">
    <property type="entry name" value="MEMBRANE PROTEIN"/>
    <property type="match status" value="1"/>
</dbReference>
<dbReference type="Pfam" id="PF11728">
    <property type="entry name" value="ArAE_1_C"/>
    <property type="match status" value="1"/>
</dbReference>
<evidence type="ECO:0000256" key="2">
    <source>
        <dbReference type="ARBA" id="ARBA00022475"/>
    </source>
</evidence>
<comment type="subcellular location">
    <subcellularLocation>
        <location evidence="1">Cell membrane</location>
        <topology evidence="1">Multi-pass membrane protein</topology>
    </subcellularLocation>
</comment>
<organism evidence="8 9">
    <name type="scientific">Melghirimyces profundicolus</name>
    <dbReference type="NCBI Taxonomy" id="1242148"/>
    <lineage>
        <taxon>Bacteria</taxon>
        <taxon>Bacillati</taxon>
        <taxon>Bacillota</taxon>
        <taxon>Bacilli</taxon>
        <taxon>Bacillales</taxon>
        <taxon>Thermoactinomycetaceae</taxon>
        <taxon>Melghirimyces</taxon>
    </lineage>
</organism>
<feature type="transmembrane region" description="Helical" evidence="6">
    <location>
        <begin position="121"/>
        <end position="141"/>
    </location>
</feature>